<dbReference type="Gene3D" id="2.60.40.1220">
    <property type="match status" value="1"/>
</dbReference>
<protein>
    <submittedName>
        <fullName evidence="6">Beta-glucosidase</fullName>
    </submittedName>
</protein>
<reference evidence="6" key="1">
    <citation type="submission" date="2018-02" db="EMBL/GenBank/DDBJ databases">
        <authorList>
            <person name="Vasarhelyi B.M."/>
            <person name="Deshmukh S."/>
            <person name="Balint B."/>
            <person name="Kukolya J."/>
        </authorList>
    </citation>
    <scope>NUCLEOTIDE SEQUENCE</scope>
    <source>
        <strain evidence="6">KB22</strain>
    </source>
</reference>
<keyword evidence="1 2" id="KW-0732">Signal</keyword>
<evidence type="ECO:0000256" key="1">
    <source>
        <dbReference type="ARBA" id="ARBA00022729"/>
    </source>
</evidence>
<dbReference type="InterPro" id="IPR019282">
    <property type="entry name" value="Glycoamylase-like_cons_dom"/>
</dbReference>
<evidence type="ECO:0000259" key="3">
    <source>
        <dbReference type="Pfam" id="PF10091"/>
    </source>
</evidence>
<evidence type="ECO:0000256" key="2">
    <source>
        <dbReference type="SAM" id="SignalP"/>
    </source>
</evidence>
<dbReference type="EMBL" id="PRDK01000009">
    <property type="protein sequence ID" value="MBE8715081.1"/>
    <property type="molecule type" value="Genomic_DNA"/>
</dbReference>
<evidence type="ECO:0000259" key="5">
    <source>
        <dbReference type="Pfam" id="PF13205"/>
    </source>
</evidence>
<evidence type="ECO:0000313" key="7">
    <source>
        <dbReference type="Proteomes" id="UP000616201"/>
    </source>
</evidence>
<comment type="caution">
    <text evidence="6">The sequence shown here is derived from an EMBL/GenBank/DDBJ whole genome shotgun (WGS) entry which is preliminary data.</text>
</comment>
<proteinExistence type="predicted"/>
<dbReference type="Pfam" id="PF10091">
    <property type="entry name" value="Glycoamylase"/>
    <property type="match status" value="1"/>
</dbReference>
<keyword evidence="7" id="KW-1185">Reference proteome</keyword>
<evidence type="ECO:0000259" key="4">
    <source>
        <dbReference type="Pfam" id="PF11329"/>
    </source>
</evidence>
<dbReference type="RefSeq" id="WP_196936933.1">
    <property type="nucleotide sequence ID" value="NZ_MU158698.1"/>
</dbReference>
<dbReference type="InterPro" id="IPR014755">
    <property type="entry name" value="Cu-Rt/internalin_Ig-like"/>
</dbReference>
<dbReference type="InterPro" id="IPR021478">
    <property type="entry name" value="DUF3131"/>
</dbReference>
<feature type="signal peptide" evidence="2">
    <location>
        <begin position="1"/>
        <end position="20"/>
    </location>
</feature>
<feature type="chain" id="PRO_5037158703" evidence="2">
    <location>
        <begin position="21"/>
        <end position="547"/>
    </location>
</feature>
<feature type="domain" description="SbsA Ig-like" evidence="5">
    <location>
        <begin position="49"/>
        <end position="137"/>
    </location>
</feature>
<evidence type="ECO:0000313" key="6">
    <source>
        <dbReference type="EMBL" id="MBE8715081.1"/>
    </source>
</evidence>
<gene>
    <name evidence="6" type="ORF">C4F49_15460</name>
</gene>
<organism evidence="6 7">
    <name type="scientific">Sphingobacterium hungaricum</name>
    <dbReference type="NCBI Taxonomy" id="2082723"/>
    <lineage>
        <taxon>Bacteria</taxon>
        <taxon>Pseudomonadati</taxon>
        <taxon>Bacteroidota</taxon>
        <taxon>Sphingobacteriia</taxon>
        <taxon>Sphingobacteriales</taxon>
        <taxon>Sphingobacteriaceae</taxon>
        <taxon>Sphingobacterium</taxon>
    </lineage>
</organism>
<sequence length="547" mass="61397">MRIIYLFSSFLFIFFSCSKSNTDQPATGSSFQIASIEINKQTLSTEFRNSPVLPEFTVKFPNAISPSSYQNNIQLQNKDFQNIPLTVSFSADAKTATIKPSSPLSYLSKYTLLFKSGLEDVNGNKLSPEKSIAVYTTIDSTDKFSRISTDELLTLVQKQTFKYFWDFGHPSSGMARERNSSGDVVTSGGTGFGVMAILVAIERGFITKEEGKARIQKIVNFLKTADKFHGAFSHWYNGNTGRTQKFSDVDDGADLVETSLLLQGLLTARQYFQTAADESLRNDILKLYTDVEWTFFQNGQQVFFWHWSPNNQFQINLKIQGWNESLIVYVLAASSPTHPIAKTVYDQGWANNGAMKNGTTNYNLVLPLGPQMGGPLFISQYSFLGINPIGLKDAYADYELQTKNHSLTNRAYSIANPKNFFGYSADVWGLTASDDINGYKVHSPTDDNSVITPTAALTSFAFTPAESQKALEFFYYKLGDKIWGEYGFYDAFSLHEQWFADSYIAIDQGPIIIGIENHRSKLLWNLFMQIPELKTGLKNLNFESPNL</sequence>
<dbReference type="PROSITE" id="PS51257">
    <property type="entry name" value="PROKAR_LIPOPROTEIN"/>
    <property type="match status" value="1"/>
</dbReference>
<accession>A0A928UXH2</accession>
<dbReference type="Proteomes" id="UP000616201">
    <property type="component" value="Unassembled WGS sequence"/>
</dbReference>
<dbReference type="Pfam" id="PF11329">
    <property type="entry name" value="DUF3131"/>
    <property type="match status" value="1"/>
</dbReference>
<dbReference type="InterPro" id="IPR032812">
    <property type="entry name" value="SbsA_Ig"/>
</dbReference>
<name>A0A928UXH2_9SPHI</name>
<feature type="domain" description="Glycoamylase-like" evidence="3">
    <location>
        <begin position="317"/>
        <end position="531"/>
    </location>
</feature>
<dbReference type="AlphaFoldDB" id="A0A928UXH2"/>
<feature type="domain" description="DUF3131" evidence="4">
    <location>
        <begin position="158"/>
        <end position="248"/>
    </location>
</feature>
<dbReference type="Gene3D" id="1.50.10.140">
    <property type="match status" value="1"/>
</dbReference>
<dbReference type="Pfam" id="PF13205">
    <property type="entry name" value="Big_5"/>
    <property type="match status" value="1"/>
</dbReference>